<feature type="region of interest" description="Disordered" evidence="1">
    <location>
        <begin position="175"/>
        <end position="246"/>
    </location>
</feature>
<gene>
    <name evidence="3" type="ORF">KFE25_006449</name>
</gene>
<feature type="domain" description="C2 NT-type" evidence="2">
    <location>
        <begin position="8"/>
        <end position="161"/>
    </location>
</feature>
<protein>
    <recommendedName>
        <fullName evidence="2">C2 NT-type domain-containing protein</fullName>
    </recommendedName>
</protein>
<reference evidence="3" key="1">
    <citation type="submission" date="2021-05" db="EMBL/GenBank/DDBJ databases">
        <title>The genome of the haptophyte Pavlova lutheri (Diacronema luteri, Pavlovales) - a model for lipid biosynthesis in eukaryotic algae.</title>
        <authorList>
            <person name="Hulatt C.J."/>
            <person name="Posewitz M.C."/>
        </authorList>
    </citation>
    <scope>NUCLEOTIDE SEQUENCE</scope>
    <source>
        <strain evidence="3">NIVA-4/92</strain>
    </source>
</reference>
<evidence type="ECO:0000259" key="2">
    <source>
        <dbReference type="PROSITE" id="PS51840"/>
    </source>
</evidence>
<feature type="compositionally biased region" description="Low complexity" evidence="1">
    <location>
        <begin position="277"/>
        <end position="291"/>
    </location>
</feature>
<name>A0A8J5XT20_DIALT</name>
<dbReference type="EMBL" id="JAGTXO010000002">
    <property type="protein sequence ID" value="KAG8469994.1"/>
    <property type="molecule type" value="Genomic_DNA"/>
</dbReference>
<keyword evidence="4" id="KW-1185">Reference proteome</keyword>
<feature type="region of interest" description="Disordered" evidence="1">
    <location>
        <begin position="270"/>
        <end position="323"/>
    </location>
</feature>
<organism evidence="3 4">
    <name type="scientific">Diacronema lutheri</name>
    <name type="common">Unicellular marine alga</name>
    <name type="synonym">Monochrysis lutheri</name>
    <dbReference type="NCBI Taxonomy" id="2081491"/>
    <lineage>
        <taxon>Eukaryota</taxon>
        <taxon>Haptista</taxon>
        <taxon>Haptophyta</taxon>
        <taxon>Pavlovophyceae</taxon>
        <taxon>Pavlovales</taxon>
        <taxon>Pavlovaceae</taxon>
        <taxon>Diacronema</taxon>
    </lineage>
</organism>
<evidence type="ECO:0000313" key="3">
    <source>
        <dbReference type="EMBL" id="KAG8469994.1"/>
    </source>
</evidence>
<dbReference type="AlphaFoldDB" id="A0A8J5XT20"/>
<dbReference type="InterPro" id="IPR019448">
    <property type="entry name" value="NT-C2"/>
</dbReference>
<evidence type="ECO:0000256" key="1">
    <source>
        <dbReference type="SAM" id="MobiDB-lite"/>
    </source>
</evidence>
<comment type="caution">
    <text evidence="3">The sequence shown here is derived from an EMBL/GenBank/DDBJ whole genome shotgun (WGS) entry which is preliminary data.</text>
</comment>
<evidence type="ECO:0000313" key="4">
    <source>
        <dbReference type="Proteomes" id="UP000751190"/>
    </source>
</evidence>
<proteinExistence type="predicted"/>
<dbReference type="Proteomes" id="UP000751190">
    <property type="component" value="Unassembled WGS sequence"/>
</dbReference>
<sequence>MRLVRLGAHPRGDAAPRYHFSVTVHSVELVPGNPVGEYFVASRRGGRVARTGARRPRACGEGAPHVLEFEETLSLTTTLTVLARASRESPRDARYAEKLATFALFVDDPSASLEPLASGALDLARCAADAADGAALRVELALLAKRGASVGTLHLTVACVALRLDVSARARALAAAEPQQSPQGAEHDALGARASGSDASDDESSGTPPSASIDARSACATDDDGGTAASGSSQGGHGRASSRTRDAARTVISGAMAAYRLASGGARIGSAGGTPGSGTPFISPPTASTPPAGGGETPRKPACAWAPVRPQQRAHGARTAQRP</sequence>
<dbReference type="PROSITE" id="PS51840">
    <property type="entry name" value="C2_NT"/>
    <property type="match status" value="1"/>
</dbReference>
<accession>A0A8J5XT20</accession>